<reference evidence="2" key="1">
    <citation type="submission" date="2015-07" db="EMBL/GenBank/DDBJ databases">
        <title>Transcriptome Assembly of Anthurium amnicola.</title>
        <authorList>
            <person name="Suzuki J."/>
        </authorList>
    </citation>
    <scope>NUCLEOTIDE SEQUENCE</scope>
</reference>
<name>A0A1D1YGA5_9ARAE</name>
<dbReference type="PANTHER" id="PTHR33321:SF3">
    <property type="entry name" value="OS05G0582000 PROTEIN"/>
    <property type="match status" value="1"/>
</dbReference>
<dbReference type="Pfam" id="PF04450">
    <property type="entry name" value="BSP"/>
    <property type="match status" value="1"/>
</dbReference>
<dbReference type="EMBL" id="GDJX01014272">
    <property type="protein sequence ID" value="JAT53664.1"/>
    <property type="molecule type" value="Transcribed_RNA"/>
</dbReference>
<sequence>HHPQQYHLSPPPMEEALLPVSSPAHESSPSTSTVLVRLASVAALALLSLWANHEASRGFALSVVNAAAGTDAGRRFDLAFVSNGRSSRLVLAASRSVEFALYPGSAATAAGWKKPLGRVTLRLADGNLSAADVVVLHGGRAGGEGEFVLRVSSGVMLAADSDAAMRAAVHRGMARVWLWDGRGAAPEALLDAMAQYLAAGEDPVGSGPAGTEGDGPGESGCWPEPAEGDAAARFVRLCEARSRGFVARLNRAMRGRWRPEMVEEALGSPPGPLCGAHRTGARPPPRLETTAAS</sequence>
<protein>
    <submittedName>
        <fullName evidence="2">Regulator of ribonuclease activity A</fullName>
    </submittedName>
</protein>
<organism evidence="2">
    <name type="scientific">Anthurium amnicola</name>
    <dbReference type="NCBI Taxonomy" id="1678845"/>
    <lineage>
        <taxon>Eukaryota</taxon>
        <taxon>Viridiplantae</taxon>
        <taxon>Streptophyta</taxon>
        <taxon>Embryophyta</taxon>
        <taxon>Tracheophyta</taxon>
        <taxon>Spermatophyta</taxon>
        <taxon>Magnoliopsida</taxon>
        <taxon>Liliopsida</taxon>
        <taxon>Araceae</taxon>
        <taxon>Pothoideae</taxon>
        <taxon>Potheae</taxon>
        <taxon>Anthurium</taxon>
    </lineage>
</organism>
<dbReference type="PANTHER" id="PTHR33321">
    <property type="match status" value="1"/>
</dbReference>
<dbReference type="InterPro" id="IPR007541">
    <property type="entry name" value="Uncharacterised_BSP"/>
</dbReference>
<gene>
    <name evidence="2" type="primary">rraA_1</name>
    <name evidence="2" type="ORF">g.44879</name>
</gene>
<proteinExistence type="predicted"/>
<dbReference type="AlphaFoldDB" id="A0A1D1YGA5"/>
<feature type="compositionally biased region" description="Gly residues" evidence="1">
    <location>
        <begin position="207"/>
        <end position="218"/>
    </location>
</feature>
<feature type="region of interest" description="Disordered" evidence="1">
    <location>
        <begin position="201"/>
        <end position="225"/>
    </location>
</feature>
<evidence type="ECO:0000256" key="1">
    <source>
        <dbReference type="SAM" id="MobiDB-lite"/>
    </source>
</evidence>
<evidence type="ECO:0000313" key="2">
    <source>
        <dbReference type="EMBL" id="JAT53664.1"/>
    </source>
</evidence>
<feature type="region of interest" description="Disordered" evidence="1">
    <location>
        <begin position="263"/>
        <end position="293"/>
    </location>
</feature>
<feature type="region of interest" description="Disordered" evidence="1">
    <location>
        <begin position="1"/>
        <end position="25"/>
    </location>
</feature>
<feature type="non-terminal residue" evidence="2">
    <location>
        <position position="1"/>
    </location>
</feature>
<accession>A0A1D1YGA5</accession>